<evidence type="ECO:0000256" key="7">
    <source>
        <dbReference type="SAM" id="MobiDB-lite"/>
    </source>
</evidence>
<keyword evidence="1" id="KW-0479">Metal-binding</keyword>
<dbReference type="PANTHER" id="PTHR42961:SF2">
    <property type="entry name" value="IRON-SULFUR PROTEIN NUBPL"/>
    <property type="match status" value="1"/>
</dbReference>
<gene>
    <name evidence="11" type="ORF">ACHAXA_001934</name>
</gene>
<dbReference type="GO" id="GO:0046872">
    <property type="term" value="F:metal ion binding"/>
    <property type="evidence" value="ECO:0007669"/>
    <property type="project" value="UniProtKB-KW"/>
</dbReference>
<protein>
    <submittedName>
        <fullName evidence="11">Uncharacterized protein</fullName>
    </submittedName>
</protein>
<comment type="similarity">
    <text evidence="6">Belongs to the Mrp/NBP35 ATP-binding proteins family.</text>
</comment>
<evidence type="ECO:0000256" key="6">
    <source>
        <dbReference type="ARBA" id="ARBA00024036"/>
    </source>
</evidence>
<evidence type="ECO:0000256" key="8">
    <source>
        <dbReference type="SAM" id="SignalP"/>
    </source>
</evidence>
<dbReference type="CDD" id="cd02037">
    <property type="entry name" value="Mrp_NBP35"/>
    <property type="match status" value="1"/>
</dbReference>
<dbReference type="Gene3D" id="3.30.300.130">
    <property type="entry name" value="Fe-S cluster assembly (FSCA)"/>
    <property type="match status" value="1"/>
</dbReference>
<dbReference type="InterPro" id="IPR010376">
    <property type="entry name" value="GBBH-like_N"/>
</dbReference>
<dbReference type="PANTHER" id="PTHR42961">
    <property type="entry name" value="IRON-SULFUR PROTEIN NUBPL"/>
    <property type="match status" value="1"/>
</dbReference>
<organism evidence="11 12">
    <name type="scientific">Cyclostephanos tholiformis</name>
    <dbReference type="NCBI Taxonomy" id="382380"/>
    <lineage>
        <taxon>Eukaryota</taxon>
        <taxon>Sar</taxon>
        <taxon>Stramenopiles</taxon>
        <taxon>Ochrophyta</taxon>
        <taxon>Bacillariophyta</taxon>
        <taxon>Coscinodiscophyceae</taxon>
        <taxon>Thalassiosirophycidae</taxon>
        <taxon>Stephanodiscales</taxon>
        <taxon>Stephanodiscaceae</taxon>
        <taxon>Cyclostephanos</taxon>
    </lineage>
</organism>
<evidence type="ECO:0000313" key="12">
    <source>
        <dbReference type="Proteomes" id="UP001530377"/>
    </source>
</evidence>
<evidence type="ECO:0000256" key="2">
    <source>
        <dbReference type="ARBA" id="ARBA00022741"/>
    </source>
</evidence>
<dbReference type="SUPFAM" id="SSF117916">
    <property type="entry name" value="Fe-S cluster assembly (FSCA) domain-like"/>
    <property type="match status" value="1"/>
</dbReference>
<feature type="domain" description="MIP18 family-like" evidence="9">
    <location>
        <begin position="91"/>
        <end position="156"/>
    </location>
</feature>
<feature type="signal peptide" evidence="8">
    <location>
        <begin position="1"/>
        <end position="18"/>
    </location>
</feature>
<dbReference type="InterPro" id="IPR027417">
    <property type="entry name" value="P-loop_NTPase"/>
</dbReference>
<proteinExistence type="inferred from homology"/>
<keyword evidence="12" id="KW-1185">Reference proteome</keyword>
<dbReference type="InterPro" id="IPR034904">
    <property type="entry name" value="FSCA_dom_sf"/>
</dbReference>
<dbReference type="HAMAP" id="MF_02040">
    <property type="entry name" value="Mrp_NBP35"/>
    <property type="match status" value="1"/>
</dbReference>
<dbReference type="InterPro" id="IPR038492">
    <property type="entry name" value="GBBH-like_N_sf"/>
</dbReference>
<keyword evidence="3" id="KW-0067">ATP-binding</keyword>
<keyword evidence="4" id="KW-0408">Iron</keyword>
<keyword evidence="2" id="KW-0547">Nucleotide-binding</keyword>
<feature type="region of interest" description="Disordered" evidence="7">
    <location>
        <begin position="29"/>
        <end position="69"/>
    </location>
</feature>
<comment type="caution">
    <text evidence="11">The sequence shown here is derived from an EMBL/GenBank/DDBJ whole genome shotgun (WGS) entry which is preliminary data.</text>
</comment>
<evidence type="ECO:0000256" key="1">
    <source>
        <dbReference type="ARBA" id="ARBA00022723"/>
    </source>
</evidence>
<name>A0ABD3RSF2_9STRA</name>
<dbReference type="Pfam" id="PF01883">
    <property type="entry name" value="FeS_assembly_P"/>
    <property type="match status" value="1"/>
</dbReference>
<evidence type="ECO:0000256" key="3">
    <source>
        <dbReference type="ARBA" id="ARBA00022840"/>
    </source>
</evidence>
<dbReference type="Gene3D" id="3.40.50.300">
    <property type="entry name" value="P-loop containing nucleotide triphosphate hydrolases"/>
    <property type="match status" value="1"/>
</dbReference>
<dbReference type="Pfam" id="PF10609">
    <property type="entry name" value="ParA"/>
    <property type="match status" value="1"/>
</dbReference>
<dbReference type="PROSITE" id="PS01215">
    <property type="entry name" value="MRP"/>
    <property type="match status" value="1"/>
</dbReference>
<dbReference type="GO" id="GO:0051536">
    <property type="term" value="F:iron-sulfur cluster binding"/>
    <property type="evidence" value="ECO:0007669"/>
    <property type="project" value="UniProtKB-KW"/>
</dbReference>
<dbReference type="SUPFAM" id="SSF52540">
    <property type="entry name" value="P-loop containing nucleoside triphosphate hydrolases"/>
    <property type="match status" value="1"/>
</dbReference>
<dbReference type="Proteomes" id="UP001530377">
    <property type="component" value="Unassembled WGS sequence"/>
</dbReference>
<dbReference type="GO" id="GO:0005524">
    <property type="term" value="F:ATP binding"/>
    <property type="evidence" value="ECO:0007669"/>
    <property type="project" value="UniProtKB-KW"/>
</dbReference>
<dbReference type="InterPro" id="IPR002744">
    <property type="entry name" value="MIP18-like"/>
</dbReference>
<feature type="compositionally biased region" description="Low complexity" evidence="7">
    <location>
        <begin position="46"/>
        <end position="69"/>
    </location>
</feature>
<dbReference type="InterPro" id="IPR000808">
    <property type="entry name" value="Mrp-like_CS"/>
</dbReference>
<dbReference type="InterPro" id="IPR033756">
    <property type="entry name" value="YlxH/NBP35"/>
</dbReference>
<evidence type="ECO:0000259" key="10">
    <source>
        <dbReference type="Pfam" id="PF06155"/>
    </source>
</evidence>
<feature type="chain" id="PRO_5044811660" evidence="8">
    <location>
        <begin position="19"/>
        <end position="604"/>
    </location>
</feature>
<evidence type="ECO:0000256" key="5">
    <source>
        <dbReference type="ARBA" id="ARBA00023014"/>
    </source>
</evidence>
<dbReference type="Pfam" id="PF06155">
    <property type="entry name" value="GBBH-like_N"/>
    <property type="match status" value="1"/>
</dbReference>
<keyword evidence="5" id="KW-0411">Iron-sulfur</keyword>
<reference evidence="11 12" key="1">
    <citation type="submission" date="2024-10" db="EMBL/GenBank/DDBJ databases">
        <title>Updated reference genomes for cyclostephanoid diatoms.</title>
        <authorList>
            <person name="Roberts W.R."/>
            <person name="Alverson A.J."/>
        </authorList>
    </citation>
    <scope>NUCLEOTIDE SEQUENCE [LARGE SCALE GENOMIC DNA]</scope>
    <source>
        <strain evidence="11 12">AJA228-03</strain>
    </source>
</reference>
<dbReference type="EMBL" id="JALLPB020000177">
    <property type="protein sequence ID" value="KAL3815885.1"/>
    <property type="molecule type" value="Genomic_DNA"/>
</dbReference>
<dbReference type="AlphaFoldDB" id="A0ABD3RSF2"/>
<evidence type="ECO:0000313" key="11">
    <source>
        <dbReference type="EMBL" id="KAL3815885.1"/>
    </source>
</evidence>
<evidence type="ECO:0000256" key="4">
    <source>
        <dbReference type="ARBA" id="ARBA00023004"/>
    </source>
</evidence>
<keyword evidence="8" id="KW-0732">Signal</keyword>
<feature type="domain" description="Gamma-butyrobetaine hydroxylase-like N-terminal" evidence="10">
    <location>
        <begin position="518"/>
        <end position="586"/>
    </location>
</feature>
<evidence type="ECO:0000259" key="9">
    <source>
        <dbReference type="Pfam" id="PF01883"/>
    </source>
</evidence>
<accession>A0ABD3RSF2</accession>
<sequence length="604" mass="64650">MRKGTSLTIAAIAGVAAGFVPPSSRVLVPPATATSSSSRRHDHAPRSLLRSTKTSSTTSSDPDTEYATTATDDAILDRDILSSPPPDDWRSQVLSALSAVIDPDLNADIVTLGFVKNLMVDPITSVVSLDLELTTPACPVKDMFVEQCRDLIDGLDWTPGGRSSAMITLTSRPADVTGPGTPSGMSRVGAVVAVSSCKGGVGKSTTAVNLAFALHRMGAKVGIFDADVYGPSLPTMVVPDDDRVRFIGRQIAPLTRGGVSLMSFGYVNEGSAVMRGPMVTQLLDQFLSLTQWGELDYLILDMPPGTGDIQLTLTQKLNITAAVIVTTPQELSFVDVERGVQMFDTVNVPCVAVVENMAYLERGKETVLGDESSLREQFANALLRAERLVGDERAVAEVAKDLVEIVRANLRSNNADGSGEGTEQIRIFGPGHKRRLSEQWGIEHSYSIPLMGKIAQNGDSGTPFILDNPTSPQAEIYMQLARSVVSEVSKAKYGKGKGGDRPNVTYVSEMHAIQVVEGGRESMISPAELRRGCRCAACIEELTGRQILNPASVPESIQPLSMSRTGNYALSVDWSDGHRSLYPYRQIRSIINDAGGGGRDVVDV</sequence>
<dbReference type="Gene3D" id="3.30.2020.30">
    <property type="match status" value="1"/>
</dbReference>
<dbReference type="InterPro" id="IPR044304">
    <property type="entry name" value="NUBPL-like"/>
</dbReference>
<dbReference type="InterPro" id="IPR019591">
    <property type="entry name" value="Mrp/NBP35_ATP-bd"/>
</dbReference>